<gene>
    <name evidence="1" type="ORF">RhiirC2_718546</name>
</gene>
<accession>A0A2N1MHY5</accession>
<dbReference type="Proteomes" id="UP000233469">
    <property type="component" value="Unassembled WGS sequence"/>
</dbReference>
<evidence type="ECO:0000313" key="2">
    <source>
        <dbReference type="Proteomes" id="UP000233469"/>
    </source>
</evidence>
<dbReference type="AlphaFoldDB" id="A0A2N1MHY5"/>
<protein>
    <submittedName>
        <fullName evidence="1">Uncharacterized protein</fullName>
    </submittedName>
</protein>
<name>A0A2N1MHY5_9GLOM</name>
<organism evidence="1 2">
    <name type="scientific">Rhizophagus irregularis</name>
    <dbReference type="NCBI Taxonomy" id="588596"/>
    <lineage>
        <taxon>Eukaryota</taxon>
        <taxon>Fungi</taxon>
        <taxon>Fungi incertae sedis</taxon>
        <taxon>Mucoromycota</taxon>
        <taxon>Glomeromycotina</taxon>
        <taxon>Glomeromycetes</taxon>
        <taxon>Glomerales</taxon>
        <taxon>Glomeraceae</taxon>
        <taxon>Rhizophagus</taxon>
    </lineage>
</organism>
<dbReference type="EMBL" id="LLXL01002285">
    <property type="protein sequence ID" value="PKK61254.1"/>
    <property type="molecule type" value="Genomic_DNA"/>
</dbReference>
<proteinExistence type="predicted"/>
<evidence type="ECO:0000313" key="1">
    <source>
        <dbReference type="EMBL" id="PKK61254.1"/>
    </source>
</evidence>
<reference evidence="1 2" key="1">
    <citation type="submission" date="2016-04" db="EMBL/GenBank/DDBJ databases">
        <title>Genome analyses suggest a sexual origin of heterokaryosis in a supposedly ancient asexual fungus.</title>
        <authorList>
            <person name="Ropars J."/>
            <person name="Sedzielewska K."/>
            <person name="Noel J."/>
            <person name="Charron P."/>
            <person name="Farinelli L."/>
            <person name="Marton T."/>
            <person name="Kruger M."/>
            <person name="Pelin A."/>
            <person name="Brachmann A."/>
            <person name="Corradi N."/>
        </authorList>
    </citation>
    <scope>NUCLEOTIDE SEQUENCE [LARGE SCALE GENOMIC DNA]</scope>
    <source>
        <strain evidence="1 2">C2</strain>
    </source>
</reference>
<dbReference type="VEuPathDB" id="FungiDB:FUN_016152"/>
<comment type="caution">
    <text evidence="1">The sequence shown here is derived from an EMBL/GenBank/DDBJ whole genome shotgun (WGS) entry which is preliminary data.</text>
</comment>
<dbReference type="VEuPathDB" id="FungiDB:RhiirA1_466844"/>
<sequence length="146" mass="17392">MDGYKESQLTLEKSYANKIILIGKVIQKSERCLCYNMYDCNCRPIIRSNYCFDCRYYKCTNKRFSKRRSGLFIWNSGGSLARSNSVNEIDIQQLKKLVNKYQMYNFRAFLISDVIVKDKKDKVFNYINEKDKEWICSDCKYSIKVN</sequence>
<reference evidence="1 2" key="2">
    <citation type="submission" date="2017-10" db="EMBL/GenBank/DDBJ databases">
        <title>Extensive intraspecific genome diversity in a model arbuscular mycorrhizal fungus.</title>
        <authorList>
            <person name="Chen E.C.H."/>
            <person name="Morin E."/>
            <person name="Baudet D."/>
            <person name="Noel J."/>
            <person name="Ndikumana S."/>
            <person name="Charron P."/>
            <person name="St-Onge C."/>
            <person name="Giorgi J."/>
            <person name="Grigoriev I.V."/>
            <person name="Roux C."/>
            <person name="Martin F.M."/>
            <person name="Corradi N."/>
        </authorList>
    </citation>
    <scope>NUCLEOTIDE SEQUENCE [LARGE SCALE GENOMIC DNA]</scope>
    <source>
        <strain evidence="1 2">C2</strain>
    </source>
</reference>